<proteinExistence type="predicted"/>
<organism evidence="2 3">
    <name type="scientific">Linum trigynum</name>
    <dbReference type="NCBI Taxonomy" id="586398"/>
    <lineage>
        <taxon>Eukaryota</taxon>
        <taxon>Viridiplantae</taxon>
        <taxon>Streptophyta</taxon>
        <taxon>Embryophyta</taxon>
        <taxon>Tracheophyta</taxon>
        <taxon>Spermatophyta</taxon>
        <taxon>Magnoliopsida</taxon>
        <taxon>eudicotyledons</taxon>
        <taxon>Gunneridae</taxon>
        <taxon>Pentapetalae</taxon>
        <taxon>rosids</taxon>
        <taxon>fabids</taxon>
        <taxon>Malpighiales</taxon>
        <taxon>Linaceae</taxon>
        <taxon>Linum</taxon>
    </lineage>
</organism>
<dbReference type="AlphaFoldDB" id="A0AAV2CXP8"/>
<feature type="compositionally biased region" description="Polar residues" evidence="1">
    <location>
        <begin position="14"/>
        <end position="23"/>
    </location>
</feature>
<evidence type="ECO:0000256" key="1">
    <source>
        <dbReference type="SAM" id="MobiDB-lite"/>
    </source>
</evidence>
<feature type="compositionally biased region" description="Basic and acidic residues" evidence="1">
    <location>
        <begin position="24"/>
        <end position="34"/>
    </location>
</feature>
<feature type="region of interest" description="Disordered" evidence="1">
    <location>
        <begin position="1"/>
        <end position="35"/>
    </location>
</feature>
<accession>A0AAV2CXP8</accession>
<evidence type="ECO:0000313" key="3">
    <source>
        <dbReference type="Proteomes" id="UP001497516"/>
    </source>
</evidence>
<dbReference type="Proteomes" id="UP001497516">
    <property type="component" value="Chromosome 10"/>
</dbReference>
<evidence type="ECO:0000313" key="2">
    <source>
        <dbReference type="EMBL" id="CAL1360623.1"/>
    </source>
</evidence>
<name>A0AAV2CXP8_9ROSI</name>
<reference evidence="2 3" key="1">
    <citation type="submission" date="2024-04" db="EMBL/GenBank/DDBJ databases">
        <authorList>
            <person name="Fracassetti M."/>
        </authorList>
    </citation>
    <scope>NUCLEOTIDE SEQUENCE [LARGE SCALE GENOMIC DNA]</scope>
</reference>
<protein>
    <submittedName>
        <fullName evidence="2">Uncharacterized protein</fullName>
    </submittedName>
</protein>
<sequence>MAFSLLPEQRRAPPSSTATGRSSWENRGKGRERFPFGTTTMVIRMMMTTTGKERIRSARSPTDEEQFCRRRRDLLGRIEGKEGSNFAAGDFRLEQRRW</sequence>
<dbReference type="EMBL" id="OZ034814">
    <property type="protein sequence ID" value="CAL1360623.1"/>
    <property type="molecule type" value="Genomic_DNA"/>
</dbReference>
<keyword evidence="3" id="KW-1185">Reference proteome</keyword>
<gene>
    <name evidence="2" type="ORF">LTRI10_LOCUS8047</name>
</gene>